<proteinExistence type="predicted"/>
<reference evidence="2" key="1">
    <citation type="submission" date="2014-09" db="EMBL/GenBank/DDBJ databases">
        <title>Draft genome sequence of an oleaginous Mucoromycotina fungus Mucor ambiguus NBRC6742.</title>
        <authorList>
            <person name="Takeda I."/>
            <person name="Yamane N."/>
            <person name="Morita T."/>
            <person name="Tamano K."/>
            <person name="Machida M."/>
            <person name="Baker S."/>
            <person name="Koike H."/>
        </authorList>
    </citation>
    <scope>NUCLEOTIDE SEQUENCE</scope>
    <source>
        <strain evidence="2">NBRC 6742</strain>
    </source>
</reference>
<evidence type="ECO:0000313" key="2">
    <source>
        <dbReference type="EMBL" id="GAN05622.1"/>
    </source>
</evidence>
<keyword evidence="3" id="KW-1185">Reference proteome</keyword>
<dbReference type="Proteomes" id="UP000053815">
    <property type="component" value="Unassembled WGS sequence"/>
</dbReference>
<sequence length="112" mass="12632">MSILYAIGHMRRSHQSCPENLRNKQAFTNSFANRSDDLPSDVQSSTNASFENENEGDAVDSRVVDNNNGTANTVEANLLKGYVEQETTDDVAVHPTAKYSEIWIHWRPDFSR</sequence>
<feature type="compositionally biased region" description="Polar residues" evidence="1">
    <location>
        <begin position="41"/>
        <end position="51"/>
    </location>
</feature>
<protein>
    <submittedName>
        <fullName evidence="2">Uncharacterized protein</fullName>
    </submittedName>
</protein>
<gene>
    <name evidence="2" type="ORF">MAM1_0097c05094</name>
</gene>
<evidence type="ECO:0000256" key="1">
    <source>
        <dbReference type="SAM" id="MobiDB-lite"/>
    </source>
</evidence>
<dbReference type="AlphaFoldDB" id="A0A0C9MQP8"/>
<dbReference type="EMBL" id="DF836386">
    <property type="protein sequence ID" value="GAN05622.1"/>
    <property type="molecule type" value="Genomic_DNA"/>
</dbReference>
<name>A0A0C9MQP8_9FUNG</name>
<feature type="region of interest" description="Disordered" evidence="1">
    <location>
        <begin position="31"/>
        <end position="69"/>
    </location>
</feature>
<accession>A0A0C9MQP8</accession>
<organism evidence="2">
    <name type="scientific">Mucor ambiguus</name>
    <dbReference type="NCBI Taxonomy" id="91626"/>
    <lineage>
        <taxon>Eukaryota</taxon>
        <taxon>Fungi</taxon>
        <taxon>Fungi incertae sedis</taxon>
        <taxon>Mucoromycota</taxon>
        <taxon>Mucoromycotina</taxon>
        <taxon>Mucoromycetes</taxon>
        <taxon>Mucorales</taxon>
        <taxon>Mucorineae</taxon>
        <taxon>Mucoraceae</taxon>
        <taxon>Mucor</taxon>
    </lineage>
</organism>
<evidence type="ECO:0000313" key="3">
    <source>
        <dbReference type="Proteomes" id="UP000053815"/>
    </source>
</evidence>